<keyword evidence="15" id="KW-0443">Lipid metabolism</keyword>
<evidence type="ECO:0000256" key="10">
    <source>
        <dbReference type="ARBA" id="ARBA00022676"/>
    </source>
</evidence>
<name>A0A369AM47_9BURK</name>
<comment type="catalytic activity">
    <reaction evidence="22">
        <text>4-amino-4-deoxy-alpha-L-arabinopyranosyl di-trans,octa-cis-undecaprenyl phosphate + lipid IVA = lipid IIA + di-trans,octa-cis-undecaprenyl phosphate.</text>
        <dbReference type="EC" id="2.4.2.43"/>
    </reaction>
</comment>
<keyword evidence="13" id="KW-0448">Lipopolysaccharide biosynthesis</keyword>
<dbReference type="EC" id="2.4.2.43" evidence="4"/>
<keyword evidence="8" id="KW-0997">Cell inner membrane</keyword>
<protein>
    <recommendedName>
        <fullName evidence="5">Undecaprenyl phosphate-alpha-4-amino-4-deoxy-L-arabinose arabinosyl transferase</fullName>
        <ecNumber evidence="4">2.4.2.43</ecNumber>
    </recommendedName>
    <alternativeName>
        <fullName evidence="21">4-amino-4-deoxy-L-arabinose lipid A transferase</fullName>
    </alternativeName>
    <alternativeName>
        <fullName evidence="20">Lipid IV(A) 4-amino-4-deoxy-L-arabinosyltransferase</fullName>
    </alternativeName>
    <alternativeName>
        <fullName evidence="19">Polymyxin resistance protein PmrK</fullName>
    </alternativeName>
    <alternativeName>
        <fullName evidence="18">Undecaprenyl phosphate-alpha-L-Ara4N transferase</fullName>
    </alternativeName>
</protein>
<evidence type="ECO:0000256" key="9">
    <source>
        <dbReference type="ARBA" id="ARBA00022556"/>
    </source>
</evidence>
<dbReference type="RefSeq" id="WP_114482926.1">
    <property type="nucleotide sequence ID" value="NZ_QPJU01000003.1"/>
</dbReference>
<evidence type="ECO:0000256" key="1">
    <source>
        <dbReference type="ARBA" id="ARBA00004429"/>
    </source>
</evidence>
<evidence type="ECO:0000256" key="6">
    <source>
        <dbReference type="ARBA" id="ARBA00022475"/>
    </source>
</evidence>
<comment type="similarity">
    <text evidence="3">Belongs to the glycosyltransferase 83 family.</text>
</comment>
<gene>
    <name evidence="25" type="ORF">DFR45_103228</name>
</gene>
<evidence type="ECO:0000256" key="8">
    <source>
        <dbReference type="ARBA" id="ARBA00022519"/>
    </source>
</evidence>
<keyword evidence="10" id="KW-0328">Glycosyltransferase</keyword>
<keyword evidence="16 23" id="KW-0472">Membrane</keyword>
<feature type="transmembrane region" description="Helical" evidence="23">
    <location>
        <begin position="344"/>
        <end position="366"/>
    </location>
</feature>
<dbReference type="PANTHER" id="PTHR33908">
    <property type="entry name" value="MANNOSYLTRANSFERASE YKCB-RELATED"/>
    <property type="match status" value="1"/>
</dbReference>
<dbReference type="InterPro" id="IPR003342">
    <property type="entry name" value="ArnT-like_N"/>
</dbReference>
<feature type="transmembrane region" description="Helical" evidence="23">
    <location>
        <begin position="378"/>
        <end position="398"/>
    </location>
</feature>
<evidence type="ECO:0000256" key="14">
    <source>
        <dbReference type="ARBA" id="ARBA00022989"/>
    </source>
</evidence>
<dbReference type="AlphaFoldDB" id="A0A369AM47"/>
<evidence type="ECO:0000256" key="19">
    <source>
        <dbReference type="ARBA" id="ARBA00030155"/>
    </source>
</evidence>
<dbReference type="GO" id="GO:0005886">
    <property type="term" value="C:plasma membrane"/>
    <property type="evidence" value="ECO:0007669"/>
    <property type="project" value="UniProtKB-SubCell"/>
</dbReference>
<evidence type="ECO:0000256" key="2">
    <source>
        <dbReference type="ARBA" id="ARBA00005200"/>
    </source>
</evidence>
<feature type="transmembrane region" description="Helical" evidence="23">
    <location>
        <begin position="204"/>
        <end position="224"/>
    </location>
</feature>
<feature type="transmembrane region" description="Helical" evidence="23">
    <location>
        <begin position="405"/>
        <end position="426"/>
    </location>
</feature>
<keyword evidence="12 23" id="KW-0812">Transmembrane</keyword>
<proteinExistence type="inferred from homology"/>
<dbReference type="GO" id="GO:0006493">
    <property type="term" value="P:protein O-linked glycosylation"/>
    <property type="evidence" value="ECO:0007669"/>
    <property type="project" value="InterPro"/>
</dbReference>
<feature type="transmembrane region" description="Helical" evidence="23">
    <location>
        <begin position="165"/>
        <end position="192"/>
    </location>
</feature>
<dbReference type="GO" id="GO:0009103">
    <property type="term" value="P:lipopolysaccharide biosynthetic process"/>
    <property type="evidence" value="ECO:0007669"/>
    <property type="project" value="UniProtKB-KW"/>
</dbReference>
<dbReference type="GO" id="GO:0000030">
    <property type="term" value="F:mannosyltransferase activity"/>
    <property type="evidence" value="ECO:0007669"/>
    <property type="project" value="InterPro"/>
</dbReference>
<evidence type="ECO:0000256" key="18">
    <source>
        <dbReference type="ARBA" id="ARBA00029934"/>
    </source>
</evidence>
<dbReference type="GO" id="GO:0009245">
    <property type="term" value="P:lipid A biosynthetic process"/>
    <property type="evidence" value="ECO:0007669"/>
    <property type="project" value="UniProtKB-KW"/>
</dbReference>
<dbReference type="Pfam" id="PF02366">
    <property type="entry name" value="PMT"/>
    <property type="match status" value="1"/>
</dbReference>
<dbReference type="PANTHER" id="PTHR33908:SF3">
    <property type="entry name" value="UNDECAPRENYL PHOSPHATE-ALPHA-4-AMINO-4-DEOXY-L-ARABINOSE ARABINOSYL TRANSFERASE"/>
    <property type="match status" value="1"/>
</dbReference>
<dbReference type="InterPro" id="IPR022839">
    <property type="entry name" value="ArnT"/>
</dbReference>
<evidence type="ECO:0000256" key="5">
    <source>
        <dbReference type="ARBA" id="ARBA00015532"/>
    </source>
</evidence>
<comment type="subcellular location">
    <subcellularLocation>
        <location evidence="1">Cell inner membrane</location>
        <topology evidence="1">Multi-pass membrane protein</topology>
    </subcellularLocation>
</comment>
<evidence type="ECO:0000256" key="11">
    <source>
        <dbReference type="ARBA" id="ARBA00022679"/>
    </source>
</evidence>
<evidence type="ECO:0000256" key="13">
    <source>
        <dbReference type="ARBA" id="ARBA00022985"/>
    </source>
</evidence>
<keyword evidence="14 23" id="KW-1133">Transmembrane helix</keyword>
<dbReference type="OrthoDB" id="9775035at2"/>
<feature type="transmembrane region" description="Helical" evidence="23">
    <location>
        <begin position="257"/>
        <end position="278"/>
    </location>
</feature>
<keyword evidence="6" id="KW-1003">Cell membrane</keyword>
<organism evidence="25 26">
    <name type="scientific">Extensimonas vulgaris</name>
    <dbReference type="NCBI Taxonomy" id="1031594"/>
    <lineage>
        <taxon>Bacteria</taxon>
        <taxon>Pseudomonadati</taxon>
        <taxon>Pseudomonadota</taxon>
        <taxon>Betaproteobacteria</taxon>
        <taxon>Burkholderiales</taxon>
        <taxon>Comamonadaceae</taxon>
        <taxon>Extensimonas</taxon>
    </lineage>
</organism>
<evidence type="ECO:0000256" key="20">
    <source>
        <dbReference type="ARBA" id="ARBA00030241"/>
    </source>
</evidence>
<feature type="transmembrane region" description="Helical" evidence="23">
    <location>
        <begin position="88"/>
        <end position="106"/>
    </location>
</feature>
<feature type="domain" description="ArnT-like N-terminal" evidence="24">
    <location>
        <begin position="7"/>
        <end position="237"/>
    </location>
</feature>
<keyword evidence="7" id="KW-0444">Lipid biosynthesis</keyword>
<evidence type="ECO:0000313" key="26">
    <source>
        <dbReference type="Proteomes" id="UP000252174"/>
    </source>
</evidence>
<accession>A0A369AM47</accession>
<comment type="caution">
    <text evidence="25">The sequence shown here is derived from an EMBL/GenBank/DDBJ whole genome shotgun (WGS) entry which is preliminary data.</text>
</comment>
<keyword evidence="9" id="KW-0441">Lipid A biosynthesis</keyword>
<dbReference type="InterPro" id="IPR050297">
    <property type="entry name" value="LipidA_mod_glycosyltrf_83"/>
</dbReference>
<dbReference type="HAMAP" id="MF_01165">
    <property type="entry name" value="ArnT_transfer"/>
    <property type="match status" value="1"/>
</dbReference>
<reference evidence="25 26" key="1">
    <citation type="submission" date="2018-07" db="EMBL/GenBank/DDBJ databases">
        <title>Genomic Encyclopedia of Type Strains, Phase IV (KMG-IV): sequencing the most valuable type-strain genomes for metagenomic binning, comparative biology and taxonomic classification.</title>
        <authorList>
            <person name="Goeker M."/>
        </authorList>
    </citation>
    <scope>NUCLEOTIDE SEQUENCE [LARGE SCALE GENOMIC DNA]</scope>
    <source>
        <strain evidence="25 26">DSM 100911</strain>
    </source>
</reference>
<evidence type="ECO:0000313" key="25">
    <source>
        <dbReference type="EMBL" id="RCX10241.1"/>
    </source>
</evidence>
<evidence type="ECO:0000256" key="12">
    <source>
        <dbReference type="ARBA" id="ARBA00022692"/>
    </source>
</evidence>
<evidence type="ECO:0000256" key="23">
    <source>
        <dbReference type="SAM" id="Phobius"/>
    </source>
</evidence>
<sequence length="546" mass="60183">MTPRRAALALGAVFALFFLVPLGLHGLWIPDESRYAQIGQEMLRSGDWIAPHFLGLRYFEKPIGGYWLIALSEAVFGENLFGARFASALVTLLTTLLVYGFAQRLWRDARTAIAAALVFLSCALVAGQAGYSNLDPQFNLWVTLGMVALYFAFESGSRASRLRWWAVLGLACGLGFLTKGFLAFALPVLVALPYALWQGRWRVLLAWGPLAVGVALLVCLPWALAVHWREPDFWNFFFWNEHVRRFASATAQHMRPWWFFVPIVFAGALPWAALLPPALRLAWSQRGERATAFVLLWFAVPFVFFSLSKGKLPTYILPCFAPLALGVGRFVVQARSQRSARALRVNGALNLLIGAGAVAGLVWLQLHDPLYSAGEGSRLALVVAVLGVWLLCAALQCWQPLRHWAAPAFGVWTFFALVPAALPLALVHNKMPDQFILAHRDALRGAHTLVSDDVGTAAALAWRLARTDVVMLDTQGELAYGLSQPDVQGRYVTRADFPAWLAQARRNGPVGIVLRLGDAEEEPLLALLPPDTRVHRAGRLVIAIVP</sequence>
<evidence type="ECO:0000256" key="16">
    <source>
        <dbReference type="ARBA" id="ARBA00023136"/>
    </source>
</evidence>
<evidence type="ECO:0000256" key="4">
    <source>
        <dbReference type="ARBA" id="ARBA00012056"/>
    </source>
</evidence>
<keyword evidence="26" id="KW-1185">Reference proteome</keyword>
<dbReference type="EMBL" id="QPJU01000003">
    <property type="protein sequence ID" value="RCX10241.1"/>
    <property type="molecule type" value="Genomic_DNA"/>
</dbReference>
<comment type="pathway">
    <text evidence="2">Lipopolysaccharide metabolism; 4-amino-4-deoxy-beta-L-arabinose-lipid A biosynthesis.</text>
</comment>
<evidence type="ECO:0000256" key="22">
    <source>
        <dbReference type="ARBA" id="ARBA00034054"/>
    </source>
</evidence>
<comment type="function">
    <text evidence="17">Catalyzes the transfer of the L-Ara4N moiety of the glycolipid undecaprenyl phosphate-alpha-L-Ara4N to lipid A. The modified arabinose is attached to lipid A and is required for resistance to polymyxin and cationic antimicrobial peptides.</text>
</comment>
<evidence type="ECO:0000256" key="17">
    <source>
        <dbReference type="ARBA" id="ARBA00025446"/>
    </source>
</evidence>
<feature type="transmembrane region" description="Helical" evidence="23">
    <location>
        <begin position="112"/>
        <end position="131"/>
    </location>
</feature>
<evidence type="ECO:0000256" key="7">
    <source>
        <dbReference type="ARBA" id="ARBA00022516"/>
    </source>
</evidence>
<evidence type="ECO:0000256" key="21">
    <source>
        <dbReference type="ARBA" id="ARBA00031587"/>
    </source>
</evidence>
<evidence type="ECO:0000256" key="3">
    <source>
        <dbReference type="ARBA" id="ARBA00010814"/>
    </source>
</evidence>
<dbReference type="UniPathway" id="UPA00037"/>
<feature type="transmembrane region" description="Helical" evidence="23">
    <location>
        <begin position="314"/>
        <end position="332"/>
    </location>
</feature>
<keyword evidence="11 25" id="KW-0808">Transferase</keyword>
<feature type="transmembrane region" description="Helical" evidence="23">
    <location>
        <begin position="290"/>
        <end position="308"/>
    </location>
</feature>
<dbReference type="Proteomes" id="UP000252174">
    <property type="component" value="Unassembled WGS sequence"/>
</dbReference>
<evidence type="ECO:0000259" key="24">
    <source>
        <dbReference type="Pfam" id="PF02366"/>
    </source>
</evidence>
<dbReference type="NCBIfam" id="NF009784">
    <property type="entry name" value="PRK13279.1"/>
    <property type="match status" value="1"/>
</dbReference>
<dbReference type="GO" id="GO:0103015">
    <property type="term" value="F:4-amino-4-deoxy-L-arabinose transferase activity"/>
    <property type="evidence" value="ECO:0007669"/>
    <property type="project" value="UniProtKB-EC"/>
</dbReference>
<evidence type="ECO:0000256" key="15">
    <source>
        <dbReference type="ARBA" id="ARBA00023098"/>
    </source>
</evidence>
<dbReference type="GO" id="GO:0010041">
    <property type="term" value="P:response to iron(III) ion"/>
    <property type="evidence" value="ECO:0007669"/>
    <property type="project" value="TreeGrafter"/>
</dbReference>